<dbReference type="GO" id="GO:0005524">
    <property type="term" value="F:ATP binding"/>
    <property type="evidence" value="ECO:0007669"/>
    <property type="project" value="UniProtKB-KW"/>
</dbReference>
<evidence type="ECO:0000313" key="6">
    <source>
        <dbReference type="EMBL" id="KIH98716.1"/>
    </source>
</evidence>
<dbReference type="Proteomes" id="UP000031675">
    <property type="component" value="Unassembled WGS sequence"/>
</dbReference>
<organism evidence="6 7">
    <name type="scientific">Streptomonospora alba</name>
    <dbReference type="NCBI Taxonomy" id="183763"/>
    <lineage>
        <taxon>Bacteria</taxon>
        <taxon>Bacillati</taxon>
        <taxon>Actinomycetota</taxon>
        <taxon>Actinomycetes</taxon>
        <taxon>Streptosporangiales</taxon>
        <taxon>Nocardiopsidaceae</taxon>
        <taxon>Streptomonospora</taxon>
    </lineage>
</organism>
<dbReference type="InterPro" id="IPR003439">
    <property type="entry name" value="ABC_transporter-like_ATP-bd"/>
</dbReference>
<feature type="domain" description="ABC transporter" evidence="5">
    <location>
        <begin position="5"/>
        <end position="240"/>
    </location>
</feature>
<feature type="domain" description="ABC transporter" evidence="5">
    <location>
        <begin position="329"/>
        <end position="538"/>
    </location>
</feature>
<dbReference type="EMBL" id="JROO01000020">
    <property type="protein sequence ID" value="KIH98716.1"/>
    <property type="molecule type" value="Genomic_DNA"/>
</dbReference>
<dbReference type="RefSeq" id="WP_040273099.1">
    <property type="nucleotide sequence ID" value="NZ_JROO01000020.1"/>
</dbReference>
<evidence type="ECO:0000256" key="3">
    <source>
        <dbReference type="ARBA" id="ARBA00022840"/>
    </source>
</evidence>
<dbReference type="AlphaFoldDB" id="A0A0C2JBA5"/>
<dbReference type="PROSITE" id="PS50893">
    <property type="entry name" value="ABC_TRANSPORTER_2"/>
    <property type="match status" value="2"/>
</dbReference>
<dbReference type="STRING" id="183763.LP52_11255"/>
<keyword evidence="2" id="KW-0547">Nucleotide-binding</keyword>
<dbReference type="SMART" id="SM00382">
    <property type="entry name" value="AAA"/>
    <property type="match status" value="2"/>
</dbReference>
<dbReference type="SUPFAM" id="SSF52540">
    <property type="entry name" value="P-loop containing nucleoside triphosphate hydrolases"/>
    <property type="match status" value="2"/>
</dbReference>
<sequence length="539" mass="58014">MSHSIVCSDLVFEWPDGTAVFSGLNAAFDSGRTGLIGLNGSGKSTLLKLITGELSPASGGVRVDGDTGYLDQGLTLDTGQTVAELLGIARTRAALRAIEAGDASEANFSAVGDDWDIEERATAELERFGIALGGPEPLDRTVASLSGGEAILAALAGLILRRPPVTLLDEPTNNLDARARGLLYEAVDAWRGVLVIVSHDRELLERVDRIAELRDGGIRVWGGNYSSYAEQLATEQEAAQRAVRAAETDVRKEKRQLIEARTKLDRRARYGRKMNESKREPKVVMNQRKRDAQVSAAKHRIMQAGKLEDAEQALAESESAVRDDDRIRIRLPDTAVPAGRTVLELDGPQDRIHVRGPERIALTGDNGSGKTTLLRAVAGAASARHAAVSVVRVADRVGYLPQRLDILDDAVSVLDNVRAAAPEATPHEVRANLARFLIRGDRVEDPAGVLSGGERFRVSLACLLLADPPPQLLLLDEPTNNLDLHSSARLTEALSAYRGALIVAGHDTAFLAEIGITRWWRMERGGAPVESDPPPEAEG</sequence>
<evidence type="ECO:0000256" key="4">
    <source>
        <dbReference type="SAM" id="Coils"/>
    </source>
</evidence>
<reference evidence="7" key="1">
    <citation type="journal article" date="2015" name="Chem. Biol.">
        <title>Structure, bioactivity, and resistance mechanism of streptomonomicin, an unusual lasso Peptide from an understudied halophilic actinomycete.</title>
        <authorList>
            <person name="Metelev M."/>
            <person name="Tietz J.I."/>
            <person name="Melby J.O."/>
            <person name="Blair P.M."/>
            <person name="Zhu L."/>
            <person name="Livnat I."/>
            <person name="Severinov K."/>
            <person name="Mitchell D.A."/>
        </authorList>
    </citation>
    <scope>NUCLEOTIDE SEQUENCE [LARGE SCALE GENOMIC DNA]</scope>
    <source>
        <strain evidence="7">YIM 90003</strain>
    </source>
</reference>
<evidence type="ECO:0000256" key="2">
    <source>
        <dbReference type="ARBA" id="ARBA00022741"/>
    </source>
</evidence>
<dbReference type="GO" id="GO:0016887">
    <property type="term" value="F:ATP hydrolysis activity"/>
    <property type="evidence" value="ECO:0007669"/>
    <property type="project" value="InterPro"/>
</dbReference>
<evidence type="ECO:0000259" key="5">
    <source>
        <dbReference type="PROSITE" id="PS50893"/>
    </source>
</evidence>
<feature type="coiled-coil region" evidence="4">
    <location>
        <begin position="229"/>
        <end position="263"/>
    </location>
</feature>
<accession>A0A0C2JBA5</accession>
<gene>
    <name evidence="6" type="ORF">LP52_11255</name>
</gene>
<dbReference type="PANTHER" id="PTHR19211:SF6">
    <property type="entry name" value="BLL7188 PROTEIN"/>
    <property type="match status" value="1"/>
</dbReference>
<dbReference type="Pfam" id="PF00005">
    <property type="entry name" value="ABC_tran"/>
    <property type="match status" value="2"/>
</dbReference>
<dbReference type="Gene3D" id="3.40.50.300">
    <property type="entry name" value="P-loop containing nucleotide triphosphate hydrolases"/>
    <property type="match status" value="2"/>
</dbReference>
<name>A0A0C2JBA5_9ACTN</name>
<evidence type="ECO:0000313" key="7">
    <source>
        <dbReference type="Proteomes" id="UP000031675"/>
    </source>
</evidence>
<evidence type="ECO:0000256" key="1">
    <source>
        <dbReference type="ARBA" id="ARBA00022737"/>
    </source>
</evidence>
<protein>
    <submittedName>
        <fullName evidence="6">ABC transporter</fullName>
    </submittedName>
</protein>
<dbReference type="FunFam" id="3.40.50.300:FF:001320">
    <property type="entry name" value="Heme ABC transporter ATP-binding protein"/>
    <property type="match status" value="1"/>
</dbReference>
<proteinExistence type="predicted"/>
<dbReference type="InterPro" id="IPR050611">
    <property type="entry name" value="ABCF"/>
</dbReference>
<keyword evidence="4" id="KW-0175">Coiled coil</keyword>
<keyword evidence="1" id="KW-0677">Repeat</keyword>
<dbReference type="InterPro" id="IPR003593">
    <property type="entry name" value="AAA+_ATPase"/>
</dbReference>
<dbReference type="OrthoDB" id="3207002at2"/>
<dbReference type="InterPro" id="IPR027417">
    <property type="entry name" value="P-loop_NTPase"/>
</dbReference>
<keyword evidence="7" id="KW-1185">Reference proteome</keyword>
<dbReference type="PANTHER" id="PTHR19211">
    <property type="entry name" value="ATP-BINDING TRANSPORT PROTEIN-RELATED"/>
    <property type="match status" value="1"/>
</dbReference>
<keyword evidence="3" id="KW-0067">ATP-binding</keyword>
<dbReference type="FunFam" id="3.40.50.300:FF:000597">
    <property type="entry name" value="ABC transporter ATP-binding protein"/>
    <property type="match status" value="1"/>
</dbReference>
<comment type="caution">
    <text evidence="6">The sequence shown here is derived from an EMBL/GenBank/DDBJ whole genome shotgun (WGS) entry which is preliminary data.</text>
</comment>